<comment type="caution">
    <text evidence="1">The sequence shown here is derived from an EMBL/GenBank/DDBJ whole genome shotgun (WGS) entry which is preliminary data.</text>
</comment>
<name>A0AAU9UA92_EUPED</name>
<dbReference type="AlphaFoldDB" id="A0AAU9UA92"/>
<dbReference type="EMBL" id="CAKOGL010000016">
    <property type="protein sequence ID" value="CAH2096511.1"/>
    <property type="molecule type" value="Genomic_DNA"/>
</dbReference>
<dbReference type="PANTHER" id="PTHR46114">
    <property type="entry name" value="APPLE DOMAIN-CONTAINING PROTEIN"/>
    <property type="match status" value="1"/>
</dbReference>
<sequence>MSRKCNNDPNSFCYVCGELTFKKQRRNFTNLVLECYHQCFGFSVAHQDKSWAPHVCCITCVKNLTDWKKGARPMPFAVPMIWTEQRDHVSDCYFCLTDIKGINYKKKNTVIYPNLSSAIRPVSHCKKLPELIPVATMSVENDNLQPSTSGQCVDEDDDFEFEGIVNEPHLITQGDLNDLVRDLNLSKKQSELLGSRLKQWNLLHHNTKVSYFRNRDQHFRTYFSQVGDLVFCNNINEIMKMLDIDFDLSQWRLFIDSSKASLKAVLLHNGNMLPSVPLAHAANMKETYENMKFLLEKINYSTYSFKICGDLKVVALLLGLQLGYTKFCCFLCEWDSRDRTNHYIKKTWPSRASLVPGQKNVQYLPLVQPNNVLLPPLHIKLGLIKNFVKAMNRNGSGFLYLKEKFPKISDAKIKEGIFVGPQIRELIKDSRFEEKLSDIEKSAWKAFKNVVANFLGNHKSNSYRELVSELLLSYQALGCNMSLKIHFLDSHLDFFPDNLGAVSDEHGERFHQDISNMEKRYQGKWSPNMLADYCWTIKRDQPVAKYSRKS</sequence>
<proteinExistence type="predicted"/>
<keyword evidence="2" id="KW-1185">Reference proteome</keyword>
<evidence type="ECO:0000313" key="1">
    <source>
        <dbReference type="EMBL" id="CAH2096511.1"/>
    </source>
</evidence>
<protein>
    <submittedName>
        <fullName evidence="1">Uncharacterized protein</fullName>
    </submittedName>
</protein>
<organism evidence="1 2">
    <name type="scientific">Euphydryas editha</name>
    <name type="common">Edith's checkerspot</name>
    <dbReference type="NCBI Taxonomy" id="104508"/>
    <lineage>
        <taxon>Eukaryota</taxon>
        <taxon>Metazoa</taxon>
        <taxon>Ecdysozoa</taxon>
        <taxon>Arthropoda</taxon>
        <taxon>Hexapoda</taxon>
        <taxon>Insecta</taxon>
        <taxon>Pterygota</taxon>
        <taxon>Neoptera</taxon>
        <taxon>Endopterygota</taxon>
        <taxon>Lepidoptera</taxon>
        <taxon>Glossata</taxon>
        <taxon>Ditrysia</taxon>
        <taxon>Papilionoidea</taxon>
        <taxon>Nymphalidae</taxon>
        <taxon>Nymphalinae</taxon>
        <taxon>Euphydryas</taxon>
    </lineage>
</organism>
<reference evidence="1" key="1">
    <citation type="submission" date="2022-03" db="EMBL/GenBank/DDBJ databases">
        <authorList>
            <person name="Tunstrom K."/>
        </authorList>
    </citation>
    <scope>NUCLEOTIDE SEQUENCE</scope>
</reference>
<gene>
    <name evidence="1" type="ORF">EEDITHA_LOCUS11845</name>
</gene>
<dbReference type="PANTHER" id="PTHR46114:SF1">
    <property type="entry name" value="ZAD DOMAIN-CONTAINING PROTEIN"/>
    <property type="match status" value="1"/>
</dbReference>
<accession>A0AAU9UA92</accession>
<evidence type="ECO:0000313" key="2">
    <source>
        <dbReference type="Proteomes" id="UP001153954"/>
    </source>
</evidence>
<dbReference type="Proteomes" id="UP001153954">
    <property type="component" value="Unassembled WGS sequence"/>
</dbReference>